<organism evidence="1 2">
    <name type="scientific">Thermus scotoductus</name>
    <dbReference type="NCBI Taxonomy" id="37636"/>
    <lineage>
        <taxon>Bacteria</taxon>
        <taxon>Thermotogati</taxon>
        <taxon>Deinococcota</taxon>
        <taxon>Deinococci</taxon>
        <taxon>Thermales</taxon>
        <taxon>Thermaceae</taxon>
        <taxon>Thermus</taxon>
    </lineage>
</organism>
<sequence length="26" mass="3002">MGRVLERLAVAQRALRTLEEVAYREA</sequence>
<dbReference type="GO" id="GO:0016740">
    <property type="term" value="F:transferase activity"/>
    <property type="evidence" value="ECO:0007669"/>
    <property type="project" value="UniProtKB-KW"/>
</dbReference>
<accession>A0A430R142</accession>
<evidence type="ECO:0000313" key="2">
    <source>
        <dbReference type="Proteomes" id="UP000286734"/>
    </source>
</evidence>
<dbReference type="Proteomes" id="UP000286734">
    <property type="component" value="Unassembled WGS sequence"/>
</dbReference>
<dbReference type="EMBL" id="PELP01000486">
    <property type="protein sequence ID" value="RTH01105.1"/>
    <property type="molecule type" value="Genomic_DNA"/>
</dbReference>
<keyword evidence="1" id="KW-0808">Transferase</keyword>
<protein>
    <submittedName>
        <fullName evidence="1">Nucleotidyltransferase</fullName>
    </submittedName>
</protein>
<feature type="non-terminal residue" evidence="1">
    <location>
        <position position="26"/>
    </location>
</feature>
<proteinExistence type="predicted"/>
<dbReference type="AlphaFoldDB" id="A0A430R142"/>
<gene>
    <name evidence="1" type="ORF">CSW47_12830</name>
</gene>
<name>A0A430R142_THESC</name>
<reference evidence="1 2" key="1">
    <citation type="journal article" date="2019" name="Extremophiles">
        <title>Biogeography of thermophiles and predominance of Thermus scotoductus in domestic water heaters.</title>
        <authorList>
            <person name="Wilpiszeski R.L."/>
            <person name="Zhang Z."/>
            <person name="House C.H."/>
        </authorList>
    </citation>
    <scope>NUCLEOTIDE SEQUENCE [LARGE SCALE GENOMIC DNA]</scope>
    <source>
        <strain evidence="1 2">34_S34</strain>
    </source>
</reference>
<evidence type="ECO:0000313" key="1">
    <source>
        <dbReference type="EMBL" id="RTH01105.1"/>
    </source>
</evidence>
<comment type="caution">
    <text evidence="1">The sequence shown here is derived from an EMBL/GenBank/DDBJ whole genome shotgun (WGS) entry which is preliminary data.</text>
</comment>